<comment type="cofactor">
    <cofactor evidence="11">
        <name>Zn(2+)</name>
        <dbReference type="ChEBI" id="CHEBI:29105"/>
    </cofactor>
    <text evidence="11">Binds 1 zinc ion per subunit.</text>
</comment>
<dbReference type="GO" id="GO:0000105">
    <property type="term" value="P:L-histidine biosynthetic process"/>
    <property type="evidence" value="ECO:0007669"/>
    <property type="project" value="UniProtKB-UniRule"/>
</dbReference>
<evidence type="ECO:0000259" key="12">
    <source>
        <dbReference type="Pfam" id="PF01502"/>
    </source>
</evidence>
<evidence type="ECO:0000256" key="4">
    <source>
        <dbReference type="ARBA" id="ARBA00005204"/>
    </source>
</evidence>
<dbReference type="Pfam" id="PF01502">
    <property type="entry name" value="PRA-CH"/>
    <property type="match status" value="1"/>
</dbReference>
<evidence type="ECO:0000256" key="6">
    <source>
        <dbReference type="ARBA" id="ARBA00008299"/>
    </source>
</evidence>
<feature type="binding site" evidence="11">
    <location>
        <position position="102"/>
    </location>
    <ligand>
        <name>Zn(2+)</name>
        <dbReference type="ChEBI" id="CHEBI:29105"/>
        <note>ligand shared between dimeric partners</note>
    </ligand>
</feature>
<reference evidence="13" key="1">
    <citation type="journal article" date="2022" name="Mol. Ecol. Resour.">
        <title>The complete and closed genome of the facultative generalist Candidatus Endoriftia persephone from deep-sea hydrothermal vents.</title>
        <authorList>
            <person name="de Oliveira A.L."/>
            <person name="Srivastava A."/>
            <person name="Espada-Hinojosa S."/>
            <person name="Bright M."/>
        </authorList>
    </citation>
    <scope>NUCLEOTIDE SEQUENCE</scope>
    <source>
        <strain evidence="13">Tica-EPR-9o50.N</strain>
    </source>
</reference>
<dbReference type="Proteomes" id="UP001056649">
    <property type="component" value="Chromosome"/>
</dbReference>
<dbReference type="PANTHER" id="PTHR42945">
    <property type="entry name" value="HISTIDINE BIOSYNTHESIS BIFUNCTIONAL PROTEIN"/>
    <property type="match status" value="1"/>
</dbReference>
<accession>A0A9J6ZW02</accession>
<keyword evidence="11" id="KW-0460">Magnesium</keyword>
<dbReference type="GO" id="GO:0004636">
    <property type="term" value="F:phosphoribosyl-ATP diphosphatase activity"/>
    <property type="evidence" value="ECO:0007669"/>
    <property type="project" value="UniProtKB-EC"/>
</dbReference>
<dbReference type="GO" id="GO:0004635">
    <property type="term" value="F:phosphoribosyl-AMP cyclohydrolase activity"/>
    <property type="evidence" value="ECO:0007669"/>
    <property type="project" value="UniProtKB-UniRule"/>
</dbReference>
<feature type="binding site" evidence="11">
    <location>
        <position position="78"/>
    </location>
    <ligand>
        <name>Zn(2+)</name>
        <dbReference type="ChEBI" id="CHEBI:29105"/>
        <note>ligand shared between dimeric partners</note>
    </ligand>
</feature>
<dbReference type="SUPFAM" id="SSF141734">
    <property type="entry name" value="HisI-like"/>
    <property type="match status" value="1"/>
</dbReference>
<gene>
    <name evidence="11 13" type="primary">hisI</name>
    <name evidence="13" type="ORF">L0Y14_11715</name>
</gene>
<sequence>MSEWINQIKWDDNGLVPAIAQETGTGKILMMAWMNRESLQLTRETGHAVYFSRSRQKLWHKGEESGHQQIVKSIRVDCDADVVLLEVEQKGGIACHTGRHNCFYRELHGDEWVEVLPVIKDPNQIYG</sequence>
<protein>
    <recommendedName>
        <fullName evidence="11">Phosphoribosyl-AMP cyclohydrolase</fullName>
        <shortName evidence="11">PRA-CH</shortName>
        <ecNumber evidence="11">3.5.4.19</ecNumber>
    </recommendedName>
</protein>
<comment type="catalytic activity">
    <reaction evidence="2">
        <text>1-(5-phospho-beta-D-ribosyl)-ATP + H2O = 1-(5-phospho-beta-D-ribosyl)-5'-AMP + diphosphate + H(+)</text>
        <dbReference type="Rhea" id="RHEA:22828"/>
        <dbReference type="ChEBI" id="CHEBI:15377"/>
        <dbReference type="ChEBI" id="CHEBI:15378"/>
        <dbReference type="ChEBI" id="CHEBI:33019"/>
        <dbReference type="ChEBI" id="CHEBI:59457"/>
        <dbReference type="ChEBI" id="CHEBI:73183"/>
        <dbReference type="EC" id="3.6.1.31"/>
    </reaction>
</comment>
<dbReference type="GO" id="GO:0005737">
    <property type="term" value="C:cytoplasm"/>
    <property type="evidence" value="ECO:0007669"/>
    <property type="project" value="UniProtKB-SubCell"/>
</dbReference>
<dbReference type="AlphaFoldDB" id="A0A9J6ZW02"/>
<comment type="similarity">
    <text evidence="6">In the N-terminal section; belongs to the PRA-CH family.</text>
</comment>
<dbReference type="PANTHER" id="PTHR42945:SF1">
    <property type="entry name" value="HISTIDINE BIOSYNTHESIS BIFUNCTIONAL PROTEIN HIS7"/>
    <property type="match status" value="1"/>
</dbReference>
<evidence type="ECO:0000256" key="8">
    <source>
        <dbReference type="ARBA" id="ARBA00022605"/>
    </source>
</evidence>
<proteinExistence type="inferred from homology"/>
<comment type="pathway">
    <text evidence="3 11">Amino-acid biosynthesis; L-histidine biosynthesis; L-histidine from 5-phospho-alpha-D-ribose 1-diphosphate: step 3/9.</text>
</comment>
<evidence type="ECO:0000256" key="7">
    <source>
        <dbReference type="ARBA" id="ARBA00022490"/>
    </source>
</evidence>
<dbReference type="InterPro" id="IPR002496">
    <property type="entry name" value="PRib_AMP_CycHydrolase_dom"/>
</dbReference>
<comment type="function">
    <text evidence="11">Catalyzes the hydrolysis of the adenine ring of phosphoribosyl-AMP.</text>
</comment>
<comment type="similarity">
    <text evidence="5">In the C-terminal section; belongs to the PRA-PH family.</text>
</comment>
<name>A0A9J6ZW02_9GAMM</name>
<comment type="similarity">
    <text evidence="11">Belongs to the PRA-CH family.</text>
</comment>
<evidence type="ECO:0000256" key="2">
    <source>
        <dbReference type="ARBA" id="ARBA00001460"/>
    </source>
</evidence>
<dbReference type="GO" id="GO:0000287">
    <property type="term" value="F:magnesium ion binding"/>
    <property type="evidence" value="ECO:0007669"/>
    <property type="project" value="UniProtKB-UniRule"/>
</dbReference>
<comment type="catalytic activity">
    <reaction evidence="1 11">
        <text>1-(5-phospho-beta-D-ribosyl)-5'-AMP + H2O = 1-(5-phospho-beta-D-ribosyl)-5-[(5-phospho-beta-D-ribosylamino)methylideneamino]imidazole-4-carboxamide</text>
        <dbReference type="Rhea" id="RHEA:20049"/>
        <dbReference type="ChEBI" id="CHEBI:15377"/>
        <dbReference type="ChEBI" id="CHEBI:58435"/>
        <dbReference type="ChEBI" id="CHEBI:59457"/>
        <dbReference type="EC" id="3.5.4.19"/>
    </reaction>
</comment>
<dbReference type="EC" id="3.5.4.19" evidence="11"/>
<dbReference type="HAMAP" id="MF_01021">
    <property type="entry name" value="HisI"/>
    <property type="match status" value="1"/>
</dbReference>
<evidence type="ECO:0000256" key="3">
    <source>
        <dbReference type="ARBA" id="ARBA00005169"/>
    </source>
</evidence>
<evidence type="ECO:0000256" key="11">
    <source>
        <dbReference type="HAMAP-Rule" id="MF_01021"/>
    </source>
</evidence>
<comment type="cofactor">
    <cofactor evidence="11">
        <name>Mg(2+)</name>
        <dbReference type="ChEBI" id="CHEBI:18420"/>
    </cofactor>
    <text evidence="11">Binds 1 Mg(2+) ion per subunit.</text>
</comment>
<dbReference type="KEGG" id="eps:L0Y14_11715"/>
<organism evidence="13 14">
    <name type="scientific">Candidatus Endoriftia persephonae</name>
    <dbReference type="NCBI Taxonomy" id="393765"/>
    <lineage>
        <taxon>Bacteria</taxon>
        <taxon>Pseudomonadati</taxon>
        <taxon>Pseudomonadota</taxon>
        <taxon>Gammaproteobacteria</taxon>
        <taxon>Chromatiales</taxon>
        <taxon>Sedimenticolaceae</taxon>
        <taxon>Candidatus Endoriftia</taxon>
    </lineage>
</organism>
<comment type="subunit">
    <text evidence="11">Homodimer.</text>
</comment>
<dbReference type="EMBL" id="CP090569">
    <property type="protein sequence ID" value="USF86799.1"/>
    <property type="molecule type" value="Genomic_DNA"/>
</dbReference>
<evidence type="ECO:0000256" key="5">
    <source>
        <dbReference type="ARBA" id="ARBA00007731"/>
    </source>
</evidence>
<feature type="binding site" evidence="11">
    <location>
        <position position="95"/>
    </location>
    <ligand>
        <name>Zn(2+)</name>
        <dbReference type="ChEBI" id="CHEBI:29105"/>
        <note>ligand shared between dimeric partners</note>
    </ligand>
</feature>
<feature type="binding site" evidence="11">
    <location>
        <position position="77"/>
    </location>
    <ligand>
        <name>Mg(2+)</name>
        <dbReference type="ChEBI" id="CHEBI:18420"/>
    </ligand>
</feature>
<evidence type="ECO:0000313" key="13">
    <source>
        <dbReference type="EMBL" id="USF86799.1"/>
    </source>
</evidence>
<keyword evidence="8 11" id="KW-0028">Amino-acid biosynthesis</keyword>
<dbReference type="InterPro" id="IPR026660">
    <property type="entry name" value="PRA-CH"/>
</dbReference>
<dbReference type="GO" id="GO:0008270">
    <property type="term" value="F:zinc ion binding"/>
    <property type="evidence" value="ECO:0007669"/>
    <property type="project" value="UniProtKB-UniRule"/>
</dbReference>
<feature type="binding site" evidence="11">
    <location>
        <position position="81"/>
    </location>
    <ligand>
        <name>Mg(2+)</name>
        <dbReference type="ChEBI" id="CHEBI:18420"/>
    </ligand>
</feature>
<keyword evidence="14" id="KW-1185">Reference proteome</keyword>
<dbReference type="NCBIfam" id="NF000768">
    <property type="entry name" value="PRK00051.1"/>
    <property type="match status" value="1"/>
</dbReference>
<keyword evidence="11" id="KW-0862">Zinc</keyword>
<keyword evidence="11" id="KW-0479">Metal-binding</keyword>
<keyword evidence="10 11" id="KW-0368">Histidine biosynthesis</keyword>
<dbReference type="Gene3D" id="3.10.20.810">
    <property type="entry name" value="Phosphoribosyl-AMP cyclohydrolase"/>
    <property type="match status" value="1"/>
</dbReference>
<dbReference type="FunFam" id="3.10.20.810:FF:000001">
    <property type="entry name" value="Histidine biosynthesis bifunctional protein HisIE"/>
    <property type="match status" value="1"/>
</dbReference>
<feature type="domain" description="Phosphoribosyl-AMP cyclohydrolase" evidence="12">
    <location>
        <begin position="30"/>
        <end position="104"/>
    </location>
</feature>
<evidence type="ECO:0000256" key="10">
    <source>
        <dbReference type="ARBA" id="ARBA00023102"/>
    </source>
</evidence>
<comment type="pathway">
    <text evidence="4">Amino-acid biosynthesis; L-histidine biosynthesis; L-histidine from 5-phospho-alpha-D-ribose 1-diphosphate: step 2/9.</text>
</comment>
<evidence type="ECO:0000256" key="9">
    <source>
        <dbReference type="ARBA" id="ARBA00022801"/>
    </source>
</evidence>
<keyword evidence="9 11" id="KW-0378">Hydrolase</keyword>
<keyword evidence="7 11" id="KW-0963">Cytoplasm</keyword>
<evidence type="ECO:0000313" key="14">
    <source>
        <dbReference type="Proteomes" id="UP001056649"/>
    </source>
</evidence>
<evidence type="ECO:0000256" key="1">
    <source>
        <dbReference type="ARBA" id="ARBA00000024"/>
    </source>
</evidence>
<feature type="binding site" evidence="11">
    <location>
        <position position="79"/>
    </location>
    <ligand>
        <name>Mg(2+)</name>
        <dbReference type="ChEBI" id="CHEBI:18420"/>
    </ligand>
</feature>
<comment type="subcellular location">
    <subcellularLocation>
        <location evidence="11">Cytoplasm</location>
    </subcellularLocation>
</comment>
<dbReference type="InterPro" id="IPR038019">
    <property type="entry name" value="PRib_AMP_CycHydrolase_sf"/>
</dbReference>